<evidence type="ECO:0000313" key="10">
    <source>
        <dbReference type="Proteomes" id="UP000321561"/>
    </source>
</evidence>
<evidence type="ECO:0000256" key="4">
    <source>
        <dbReference type="ARBA" id="ARBA00022692"/>
    </source>
</evidence>
<dbReference type="AlphaFoldDB" id="A0A510L7I3"/>
<evidence type="ECO:0000256" key="2">
    <source>
        <dbReference type="ARBA" id="ARBA00022448"/>
    </source>
</evidence>
<dbReference type="GO" id="GO:0055085">
    <property type="term" value="P:transmembrane transport"/>
    <property type="evidence" value="ECO:0007669"/>
    <property type="project" value="InterPro"/>
</dbReference>
<dbReference type="GO" id="GO:0005886">
    <property type="term" value="C:plasma membrane"/>
    <property type="evidence" value="ECO:0007669"/>
    <property type="project" value="UniProtKB-SubCell"/>
</dbReference>
<feature type="transmembrane region" description="Helical" evidence="7">
    <location>
        <begin position="71"/>
        <end position="95"/>
    </location>
</feature>
<proteinExistence type="inferred from homology"/>
<dbReference type="Gene3D" id="1.10.3720.10">
    <property type="entry name" value="MetI-like"/>
    <property type="match status" value="1"/>
</dbReference>
<feature type="transmembrane region" description="Helical" evidence="7">
    <location>
        <begin position="7"/>
        <end position="28"/>
    </location>
</feature>
<dbReference type="RefSeq" id="WP_147004708.1">
    <property type="nucleotide sequence ID" value="NZ_AP019846.1"/>
</dbReference>
<dbReference type="InterPro" id="IPR050366">
    <property type="entry name" value="BP-dependent_transpt_permease"/>
</dbReference>
<dbReference type="InterPro" id="IPR035906">
    <property type="entry name" value="MetI-like_sf"/>
</dbReference>
<keyword evidence="4 7" id="KW-0812">Transmembrane</keyword>
<keyword evidence="2 7" id="KW-0813">Transport</keyword>
<keyword evidence="3" id="KW-1003">Cell membrane</keyword>
<comment type="subcellular location">
    <subcellularLocation>
        <location evidence="1 7">Cell membrane</location>
        <topology evidence="1 7">Multi-pass membrane protein</topology>
    </subcellularLocation>
</comment>
<dbReference type="PANTHER" id="PTHR43386">
    <property type="entry name" value="OLIGOPEPTIDE TRANSPORT SYSTEM PERMEASE PROTEIN APPC"/>
    <property type="match status" value="1"/>
</dbReference>
<organism evidence="9 10">
    <name type="scientific">Leptotrichia hongkongensis</name>
    <dbReference type="NCBI Taxonomy" id="554406"/>
    <lineage>
        <taxon>Bacteria</taxon>
        <taxon>Fusobacteriati</taxon>
        <taxon>Fusobacteriota</taxon>
        <taxon>Fusobacteriia</taxon>
        <taxon>Fusobacteriales</taxon>
        <taxon>Leptotrichiaceae</taxon>
        <taxon>Leptotrichia</taxon>
    </lineage>
</organism>
<protein>
    <submittedName>
        <fullName evidence="9">Nickel transport system permease protein NikC</fullName>
    </submittedName>
</protein>
<accession>A0A510L7I3</accession>
<dbReference type="CDD" id="cd06261">
    <property type="entry name" value="TM_PBP2"/>
    <property type="match status" value="1"/>
</dbReference>
<evidence type="ECO:0000256" key="1">
    <source>
        <dbReference type="ARBA" id="ARBA00004651"/>
    </source>
</evidence>
<feature type="transmembrane region" description="Helical" evidence="7">
    <location>
        <begin position="188"/>
        <end position="214"/>
    </location>
</feature>
<evidence type="ECO:0000256" key="6">
    <source>
        <dbReference type="ARBA" id="ARBA00023136"/>
    </source>
</evidence>
<dbReference type="PROSITE" id="PS50928">
    <property type="entry name" value="ABC_TM1"/>
    <property type="match status" value="1"/>
</dbReference>
<evidence type="ECO:0000259" key="8">
    <source>
        <dbReference type="PROSITE" id="PS50928"/>
    </source>
</evidence>
<feature type="transmembrane region" description="Helical" evidence="7">
    <location>
        <begin position="234"/>
        <end position="256"/>
    </location>
</feature>
<dbReference type="EMBL" id="AP019846">
    <property type="protein sequence ID" value="BBM58493.1"/>
    <property type="molecule type" value="Genomic_DNA"/>
</dbReference>
<gene>
    <name evidence="9" type="ORF">JMUB5056_0055</name>
</gene>
<feature type="transmembrane region" description="Helical" evidence="7">
    <location>
        <begin position="102"/>
        <end position="123"/>
    </location>
</feature>
<evidence type="ECO:0000256" key="7">
    <source>
        <dbReference type="RuleBase" id="RU363032"/>
    </source>
</evidence>
<dbReference type="SUPFAM" id="SSF161098">
    <property type="entry name" value="MetI-like"/>
    <property type="match status" value="1"/>
</dbReference>
<keyword evidence="5 7" id="KW-1133">Transmembrane helix</keyword>
<name>A0A510L7I3_9FUSO</name>
<dbReference type="KEGG" id="lhg:JMUB5056_0055"/>
<dbReference type="InterPro" id="IPR000515">
    <property type="entry name" value="MetI-like"/>
</dbReference>
<dbReference type="OrthoDB" id="9783218at2"/>
<dbReference type="InterPro" id="IPR025966">
    <property type="entry name" value="OppC_N"/>
</dbReference>
<dbReference type="Pfam" id="PF00528">
    <property type="entry name" value="BPD_transp_1"/>
    <property type="match status" value="1"/>
</dbReference>
<reference evidence="9 10" key="1">
    <citation type="submission" date="2019-07" db="EMBL/GenBank/DDBJ databases">
        <title>Complete Genome Sequence of Leptotrichia hongkongensis Strain JMUB5056.</title>
        <authorList>
            <person name="Watanabe S."/>
            <person name="Cui L."/>
        </authorList>
    </citation>
    <scope>NUCLEOTIDE SEQUENCE [LARGE SCALE GENOMIC DNA]</scope>
    <source>
        <strain evidence="9 10">JMUB5056</strain>
    </source>
</reference>
<dbReference type="Pfam" id="PF12911">
    <property type="entry name" value="OppC_N"/>
    <property type="match status" value="1"/>
</dbReference>
<feature type="domain" description="ABC transmembrane type-1" evidence="8">
    <location>
        <begin position="67"/>
        <end position="256"/>
    </location>
</feature>
<dbReference type="Proteomes" id="UP000321561">
    <property type="component" value="Chromosome"/>
</dbReference>
<evidence type="ECO:0000256" key="3">
    <source>
        <dbReference type="ARBA" id="ARBA00022475"/>
    </source>
</evidence>
<feature type="transmembrane region" description="Helical" evidence="7">
    <location>
        <begin position="129"/>
        <end position="149"/>
    </location>
</feature>
<evidence type="ECO:0000313" key="9">
    <source>
        <dbReference type="EMBL" id="BBM58493.1"/>
    </source>
</evidence>
<comment type="similarity">
    <text evidence="7">Belongs to the binding-protein-dependent transport system permease family.</text>
</comment>
<dbReference type="PANTHER" id="PTHR43386:SF1">
    <property type="entry name" value="D,D-DIPEPTIDE TRANSPORT SYSTEM PERMEASE PROTEIN DDPC-RELATED"/>
    <property type="match status" value="1"/>
</dbReference>
<keyword evidence="6 7" id="KW-0472">Membrane</keyword>
<sequence length="270" mass="30151">MKKRKLFYFSVSLLAGLIFIAIFAPLLAPYDPQFTDISQKLQLPSKIHKLGTDHMGRDVLSRLIYGTRLSLMISSLITVVTLCISFPIGILAGWFGGKLDKIFLWIVNVFMAFPSFLLSMAFVGILGQGIGNIVIAVSAIEWIYYARILRNTVSSVKQQEYVQATRAIGASPFFIIRKHILPFVFKPVLIAALINIGNIILMISGFSFLGIGVQPNISEWGMMLNDAKPYFRRIPGLVLYPGLAIFITVLAFNLLGETFDNKGIKKLWKN</sequence>
<evidence type="ECO:0000256" key="5">
    <source>
        <dbReference type="ARBA" id="ARBA00022989"/>
    </source>
</evidence>